<dbReference type="InParanoid" id="W2RR06"/>
<dbReference type="SUPFAM" id="SSF48371">
    <property type="entry name" value="ARM repeat"/>
    <property type="match status" value="1"/>
</dbReference>
<feature type="compositionally biased region" description="Acidic residues" evidence="1">
    <location>
        <begin position="196"/>
        <end position="224"/>
    </location>
</feature>
<dbReference type="GeneID" id="19974317"/>
<evidence type="ECO:0000313" key="2">
    <source>
        <dbReference type="EMBL" id="ETN38936.1"/>
    </source>
</evidence>
<feature type="region of interest" description="Disordered" evidence="1">
    <location>
        <begin position="186"/>
        <end position="304"/>
    </location>
</feature>
<dbReference type="EMBL" id="KB822722">
    <property type="protein sequence ID" value="ETN38936.1"/>
    <property type="molecule type" value="Genomic_DNA"/>
</dbReference>
<name>W2RR06_CYPE1</name>
<keyword evidence="3" id="KW-1185">Reference proteome</keyword>
<evidence type="ECO:0000313" key="3">
    <source>
        <dbReference type="Proteomes" id="UP000030752"/>
    </source>
</evidence>
<dbReference type="VEuPathDB" id="FungiDB:HMPREF1541_06978"/>
<proteinExistence type="predicted"/>
<dbReference type="HOGENOM" id="CLU_915330_0_0_1"/>
<sequence>MPPKRGRTQTRPELSSFPVLRAALAPIIRTPATMLQLLFNRKMNGYAEQQQSRFRFVLKATGQQLDVEFISRSVLQTELGLRADEWNQLGYPMDGGVFIVIDNSSSTATTTNTNFAPAILVRDLMVRGGWREFKLWRGQFSAVAEVDKLPQAAPALPAVLAVPAVPVVSAAPALPVVPPVVLTPAPATSQKRKRDDDDDDGDEDDDNDDDGDDDDDDEEGEQEEPPMKKQKEGEDEEAVIDPALLGGSAAVYAYTYGDDNDNDNSTNTNTNTNTNDETLVPKGWELPEGFEPAEGEYWAGPSAL</sequence>
<accession>W2RR06</accession>
<gene>
    <name evidence="2" type="ORF">HMPREF1541_06978</name>
</gene>
<dbReference type="RefSeq" id="XP_008719525.1">
    <property type="nucleotide sequence ID" value="XM_008721303.1"/>
</dbReference>
<feature type="compositionally biased region" description="Low complexity" evidence="1">
    <location>
        <begin position="263"/>
        <end position="276"/>
    </location>
</feature>
<protein>
    <submittedName>
        <fullName evidence="2">Uncharacterized protein</fullName>
    </submittedName>
</protein>
<evidence type="ECO:0000256" key="1">
    <source>
        <dbReference type="SAM" id="MobiDB-lite"/>
    </source>
</evidence>
<dbReference type="InterPro" id="IPR016024">
    <property type="entry name" value="ARM-type_fold"/>
</dbReference>
<dbReference type="AlphaFoldDB" id="W2RR06"/>
<dbReference type="Proteomes" id="UP000030752">
    <property type="component" value="Unassembled WGS sequence"/>
</dbReference>
<reference evidence="2 3" key="1">
    <citation type="submission" date="2013-03" db="EMBL/GenBank/DDBJ databases">
        <title>The Genome Sequence of Phialophora europaea CBS 101466.</title>
        <authorList>
            <consortium name="The Broad Institute Genomics Platform"/>
            <person name="Cuomo C."/>
            <person name="de Hoog S."/>
            <person name="Gorbushina A."/>
            <person name="Walker B."/>
            <person name="Young S.K."/>
            <person name="Zeng Q."/>
            <person name="Gargeya S."/>
            <person name="Fitzgerald M."/>
            <person name="Haas B."/>
            <person name="Abouelleil A."/>
            <person name="Allen A.W."/>
            <person name="Alvarado L."/>
            <person name="Arachchi H.M."/>
            <person name="Berlin A.M."/>
            <person name="Chapman S.B."/>
            <person name="Gainer-Dewar J."/>
            <person name="Goldberg J."/>
            <person name="Griggs A."/>
            <person name="Gujja S."/>
            <person name="Hansen M."/>
            <person name="Howarth C."/>
            <person name="Imamovic A."/>
            <person name="Ireland A."/>
            <person name="Larimer J."/>
            <person name="McCowan C."/>
            <person name="Murphy C."/>
            <person name="Pearson M."/>
            <person name="Poon T.W."/>
            <person name="Priest M."/>
            <person name="Roberts A."/>
            <person name="Saif S."/>
            <person name="Shea T."/>
            <person name="Sisk P."/>
            <person name="Sykes S."/>
            <person name="Wortman J."/>
            <person name="Nusbaum C."/>
            <person name="Birren B."/>
        </authorList>
    </citation>
    <scope>NUCLEOTIDE SEQUENCE [LARGE SCALE GENOMIC DNA]</scope>
    <source>
        <strain evidence="2 3">CBS 101466</strain>
    </source>
</reference>
<organism evidence="2 3">
    <name type="scientific">Cyphellophora europaea (strain CBS 101466)</name>
    <name type="common">Phialophora europaea</name>
    <dbReference type="NCBI Taxonomy" id="1220924"/>
    <lineage>
        <taxon>Eukaryota</taxon>
        <taxon>Fungi</taxon>
        <taxon>Dikarya</taxon>
        <taxon>Ascomycota</taxon>
        <taxon>Pezizomycotina</taxon>
        <taxon>Eurotiomycetes</taxon>
        <taxon>Chaetothyriomycetidae</taxon>
        <taxon>Chaetothyriales</taxon>
        <taxon>Cyphellophoraceae</taxon>
        <taxon>Cyphellophora</taxon>
    </lineage>
</organism>